<name>A0A4R3YIV2_9PROT</name>
<sequence length="126" mass="14358">MAESTLGLMASLKRLVHTLLAIGQTRLELLSNEWEEERFRISKMFIFGGFTLFFFGLSVLLATVFVVVLFWDTHRLLVIGGFTMLFFGAGFWALNAFRTLSREKPKLFSASLAELSKDRDQLVSRS</sequence>
<dbReference type="AlphaFoldDB" id="A0A4R3YIV2"/>
<organism evidence="2 3">
    <name type="scientific">Sulfurirhabdus autotrophica</name>
    <dbReference type="NCBI Taxonomy" id="1706046"/>
    <lineage>
        <taxon>Bacteria</taxon>
        <taxon>Pseudomonadati</taxon>
        <taxon>Pseudomonadota</taxon>
        <taxon>Betaproteobacteria</taxon>
        <taxon>Nitrosomonadales</taxon>
        <taxon>Sulfuricellaceae</taxon>
        <taxon>Sulfurirhabdus</taxon>
    </lineage>
</organism>
<dbReference type="InterPro" id="IPR009937">
    <property type="entry name" value="Phage_holin_3_6"/>
</dbReference>
<feature type="transmembrane region" description="Helical" evidence="1">
    <location>
        <begin position="77"/>
        <end position="97"/>
    </location>
</feature>
<dbReference type="OrthoDB" id="8909515at2"/>
<accession>A0A4R3YIV2</accession>
<keyword evidence="1" id="KW-1133">Transmembrane helix</keyword>
<evidence type="ECO:0000256" key="1">
    <source>
        <dbReference type="SAM" id="Phobius"/>
    </source>
</evidence>
<evidence type="ECO:0000313" key="3">
    <source>
        <dbReference type="Proteomes" id="UP000295367"/>
    </source>
</evidence>
<evidence type="ECO:0000313" key="2">
    <source>
        <dbReference type="EMBL" id="TCV90613.1"/>
    </source>
</evidence>
<proteinExistence type="predicted"/>
<feature type="transmembrane region" description="Helical" evidence="1">
    <location>
        <begin position="45"/>
        <end position="71"/>
    </location>
</feature>
<dbReference type="Pfam" id="PF07332">
    <property type="entry name" value="Phage_holin_3_6"/>
    <property type="match status" value="1"/>
</dbReference>
<reference evidence="2 3" key="1">
    <citation type="submission" date="2019-03" db="EMBL/GenBank/DDBJ databases">
        <title>Genomic Encyclopedia of Type Strains, Phase IV (KMG-IV): sequencing the most valuable type-strain genomes for metagenomic binning, comparative biology and taxonomic classification.</title>
        <authorList>
            <person name="Goeker M."/>
        </authorList>
    </citation>
    <scope>NUCLEOTIDE SEQUENCE [LARGE SCALE GENOMIC DNA]</scope>
    <source>
        <strain evidence="2 3">DSM 100309</strain>
    </source>
</reference>
<keyword evidence="1" id="KW-0812">Transmembrane</keyword>
<keyword evidence="1" id="KW-0472">Membrane</keyword>
<protein>
    <submittedName>
        <fullName evidence="2">Putative membrane protein YqjE</fullName>
    </submittedName>
</protein>
<dbReference type="RefSeq" id="WP_124947473.1">
    <property type="nucleotide sequence ID" value="NZ_BHVT01000073.1"/>
</dbReference>
<comment type="caution">
    <text evidence="2">The sequence shown here is derived from an EMBL/GenBank/DDBJ whole genome shotgun (WGS) entry which is preliminary data.</text>
</comment>
<gene>
    <name evidence="2" type="ORF">EDC63_101587</name>
</gene>
<dbReference type="Proteomes" id="UP000295367">
    <property type="component" value="Unassembled WGS sequence"/>
</dbReference>
<dbReference type="EMBL" id="SMCO01000001">
    <property type="protein sequence ID" value="TCV90613.1"/>
    <property type="molecule type" value="Genomic_DNA"/>
</dbReference>
<keyword evidence="3" id="KW-1185">Reference proteome</keyword>